<comment type="similarity">
    <text evidence="2">Belongs to the ALG14 family.</text>
</comment>
<protein>
    <recommendedName>
        <fullName evidence="3">UDP-N-acetylglucosamine transferase subunit ALG14</fullName>
    </recommendedName>
</protein>
<evidence type="ECO:0000313" key="10">
    <source>
        <dbReference type="Proteomes" id="UP000751190"/>
    </source>
</evidence>
<organism evidence="9 10">
    <name type="scientific">Diacronema lutheri</name>
    <name type="common">Unicellular marine alga</name>
    <name type="synonym">Monochrysis lutheri</name>
    <dbReference type="NCBI Taxonomy" id="2081491"/>
    <lineage>
        <taxon>Eukaryota</taxon>
        <taxon>Haptista</taxon>
        <taxon>Haptophyta</taxon>
        <taxon>Pavlovophyceae</taxon>
        <taxon>Pavlovales</taxon>
        <taxon>Pavlovaceae</taxon>
        <taxon>Diacronema</taxon>
    </lineage>
</organism>
<dbReference type="PANTHER" id="PTHR12154:SF4">
    <property type="entry name" value="UDP-N-ACETYLGLUCOSAMINE TRANSFERASE SUBUNIT ALG14 HOMOLOG"/>
    <property type="match status" value="1"/>
</dbReference>
<evidence type="ECO:0000256" key="3">
    <source>
        <dbReference type="ARBA" id="ARBA00017467"/>
    </source>
</evidence>
<dbReference type="GO" id="GO:0004577">
    <property type="term" value="F:N-acetylglucosaminyldiphosphodolichol N-acetylglucosaminyltransferase activity"/>
    <property type="evidence" value="ECO:0007669"/>
    <property type="project" value="TreeGrafter"/>
</dbReference>
<comment type="subcellular location">
    <subcellularLocation>
        <location evidence="1">Endoplasmic reticulum membrane</location>
        <topology evidence="1">Single-pass membrane protein</topology>
    </subcellularLocation>
</comment>
<evidence type="ECO:0000256" key="1">
    <source>
        <dbReference type="ARBA" id="ARBA00004389"/>
    </source>
</evidence>
<dbReference type="EMBL" id="JAGTXO010000005">
    <property type="protein sequence ID" value="KAG8468085.1"/>
    <property type="molecule type" value="Genomic_DNA"/>
</dbReference>
<reference evidence="9" key="1">
    <citation type="submission" date="2021-05" db="EMBL/GenBank/DDBJ databases">
        <title>The genome of the haptophyte Pavlova lutheri (Diacronema luteri, Pavlovales) - a model for lipid biosynthesis in eukaryotic algae.</title>
        <authorList>
            <person name="Hulatt C.J."/>
            <person name="Posewitz M.C."/>
        </authorList>
    </citation>
    <scope>NUCLEOTIDE SEQUENCE</scope>
    <source>
        <strain evidence="9">NIVA-4/92</strain>
    </source>
</reference>
<dbReference type="OrthoDB" id="17098at2759"/>
<feature type="transmembrane region" description="Helical" evidence="8">
    <location>
        <begin position="6"/>
        <end position="31"/>
    </location>
</feature>
<gene>
    <name evidence="9" type="ORF">KFE25_007137</name>
</gene>
<dbReference type="Proteomes" id="UP000751190">
    <property type="component" value="Unassembled WGS sequence"/>
</dbReference>
<evidence type="ECO:0000313" key="9">
    <source>
        <dbReference type="EMBL" id="KAG8468085.1"/>
    </source>
</evidence>
<dbReference type="Gene3D" id="3.40.50.2000">
    <property type="entry name" value="Glycogen Phosphorylase B"/>
    <property type="match status" value="1"/>
</dbReference>
<dbReference type="Pfam" id="PF08660">
    <property type="entry name" value="Alg14"/>
    <property type="match status" value="1"/>
</dbReference>
<dbReference type="OMA" id="CRIVFIE"/>
<keyword evidence="5" id="KW-0256">Endoplasmic reticulum</keyword>
<evidence type="ECO:0000256" key="6">
    <source>
        <dbReference type="ARBA" id="ARBA00022989"/>
    </source>
</evidence>
<evidence type="ECO:0000256" key="2">
    <source>
        <dbReference type="ARBA" id="ARBA00009731"/>
    </source>
</evidence>
<evidence type="ECO:0000256" key="4">
    <source>
        <dbReference type="ARBA" id="ARBA00022692"/>
    </source>
</evidence>
<name>A0A8J5XYZ6_DIALT</name>
<dbReference type="PANTHER" id="PTHR12154">
    <property type="entry name" value="GLYCOSYL TRANSFERASE-RELATED"/>
    <property type="match status" value="1"/>
</dbReference>
<keyword evidence="6 8" id="KW-1133">Transmembrane helix</keyword>
<proteinExistence type="inferred from homology"/>
<accession>A0A8J5XYZ6</accession>
<keyword evidence="10" id="KW-1185">Reference proteome</keyword>
<sequence length="225" mass="24581">MGVGEAAPWTAAVAALWTAVMLLVLVARGVLRARARRRGREKHVRVLAVLGSGGHTAEMLRLLTSLCQREEYAHVEFVLADTDLSSRASAELLRERLVHTERPFPPVSFRVIPRSREVGQSYLSSVLTTLRALVGTIATVSASRADLVLCNGPGTCLPVCLVARALTLVTLRPTVIVYVESMARVRSLSLTGRIVWKLGIADAFFVQWECLAARHPGTVFRGRLC</sequence>
<dbReference type="GO" id="GO:0006488">
    <property type="term" value="P:dolichol-linked oligosaccharide biosynthetic process"/>
    <property type="evidence" value="ECO:0007669"/>
    <property type="project" value="InterPro"/>
</dbReference>
<keyword evidence="4 8" id="KW-0812">Transmembrane</keyword>
<dbReference type="InterPro" id="IPR013969">
    <property type="entry name" value="Oligosacch_biosynth_Alg14"/>
</dbReference>
<keyword evidence="7 8" id="KW-0472">Membrane</keyword>
<comment type="caution">
    <text evidence="9">The sequence shown here is derived from an EMBL/GenBank/DDBJ whole genome shotgun (WGS) entry which is preliminary data.</text>
</comment>
<evidence type="ECO:0000256" key="5">
    <source>
        <dbReference type="ARBA" id="ARBA00022824"/>
    </source>
</evidence>
<dbReference type="GO" id="GO:0043541">
    <property type="term" value="C:UDP-N-acetylglucosamine transferase complex"/>
    <property type="evidence" value="ECO:0007669"/>
    <property type="project" value="TreeGrafter"/>
</dbReference>
<evidence type="ECO:0000256" key="7">
    <source>
        <dbReference type="ARBA" id="ARBA00023136"/>
    </source>
</evidence>
<evidence type="ECO:0000256" key="8">
    <source>
        <dbReference type="SAM" id="Phobius"/>
    </source>
</evidence>
<dbReference type="AlphaFoldDB" id="A0A8J5XYZ6"/>